<feature type="transmembrane region" description="Helical" evidence="2">
    <location>
        <begin position="224"/>
        <end position="242"/>
    </location>
</feature>
<evidence type="ECO:0000313" key="3">
    <source>
        <dbReference type="EMBL" id="KAJ4313640.1"/>
    </source>
</evidence>
<feature type="transmembrane region" description="Helical" evidence="2">
    <location>
        <begin position="310"/>
        <end position="333"/>
    </location>
</feature>
<comment type="caution">
    <text evidence="3">The sequence shown here is derived from an EMBL/GenBank/DDBJ whole genome shotgun (WGS) entry which is preliminary data.</text>
</comment>
<feature type="transmembrane region" description="Helical" evidence="2">
    <location>
        <begin position="269"/>
        <end position="289"/>
    </location>
</feature>
<protein>
    <submittedName>
        <fullName evidence="3">Uncharacterized protein</fullName>
    </submittedName>
</protein>
<keyword evidence="2" id="KW-0472">Membrane</keyword>
<feature type="region of interest" description="Disordered" evidence="1">
    <location>
        <begin position="527"/>
        <end position="583"/>
    </location>
</feature>
<name>A0A9W8W6H1_9HYPO</name>
<feature type="compositionally biased region" description="Low complexity" evidence="1">
    <location>
        <begin position="547"/>
        <end position="564"/>
    </location>
</feature>
<feature type="transmembrane region" description="Helical" evidence="2">
    <location>
        <begin position="137"/>
        <end position="156"/>
    </location>
</feature>
<keyword evidence="4" id="KW-1185">Reference proteome</keyword>
<keyword evidence="2" id="KW-0812">Transmembrane</keyword>
<dbReference type="OrthoDB" id="5308502at2759"/>
<dbReference type="Proteomes" id="UP001140502">
    <property type="component" value="Unassembled WGS sequence"/>
</dbReference>
<evidence type="ECO:0000313" key="4">
    <source>
        <dbReference type="Proteomes" id="UP001140502"/>
    </source>
</evidence>
<feature type="compositionally biased region" description="Polar residues" evidence="1">
    <location>
        <begin position="565"/>
        <end position="583"/>
    </location>
</feature>
<accession>A0A9W8W6H1</accession>
<dbReference type="InterPro" id="IPR018830">
    <property type="entry name" value="DUF2434"/>
</dbReference>
<keyword evidence="2" id="KW-1133">Transmembrane helix</keyword>
<dbReference type="Pfam" id="PF10361">
    <property type="entry name" value="DUF2434"/>
    <property type="match status" value="1"/>
</dbReference>
<evidence type="ECO:0000256" key="2">
    <source>
        <dbReference type="SAM" id="Phobius"/>
    </source>
</evidence>
<sequence length="583" mass="67440">MSGIYDNVASIQARDLWPWPRGDDENDTVIQGLHFNLTTLKHWNYTWYSNETVSNGSRCYMTKAPYLFVDLLENGTFVNSTRCYTAILPIGTRGHVGIAFAVAFGVALVLNLTVLAKHGKTYLPRESRFYPIGRRWQWYWALFISATALVSLFVGVDIDRYYLQELPITVSVFFWYLLCMGTVALTWEAVRHWGSWQERQFIDPNPFSLATDDRRAKVEFWLPLWFYLWLWLNFFMVVPRSWKFTQLQRSPEQTQDKAIPGATNFRFKIAAFFLFISWLTIIFSLRHSIKHYKARNRGIFNRAVGFTRAVPLRFWLIIPLSLATIAYQAFIAWEFKFSLVKFDGNVPVIFCWGYLPALLILYIQFFYGFASPNEDKELIRQRRERGETINRELGIVNKPAWWARVRGDHLLTFKDKLTRNVHEIGGGRATGRRVEDAAERHVREEAWANAKNDEDIEMQHMHRPLDAANNPRIDRAGVRNLRPQTSQTFVAPYAGKNERRRHERTMEAVAGVLFPNNLAEERARREADLALDGPPPYSDTEPRGRSRTTSSSGRPGTSGRSNSTETTNSITAPPQQVKSMLDV</sequence>
<organism evidence="3 4">
    <name type="scientific">Fusarium piperis</name>
    <dbReference type="NCBI Taxonomy" id="1435070"/>
    <lineage>
        <taxon>Eukaryota</taxon>
        <taxon>Fungi</taxon>
        <taxon>Dikarya</taxon>
        <taxon>Ascomycota</taxon>
        <taxon>Pezizomycotina</taxon>
        <taxon>Sordariomycetes</taxon>
        <taxon>Hypocreomycetidae</taxon>
        <taxon>Hypocreales</taxon>
        <taxon>Nectriaceae</taxon>
        <taxon>Fusarium</taxon>
        <taxon>Fusarium solani species complex</taxon>
    </lineage>
</organism>
<dbReference type="EMBL" id="JAPEUR010000252">
    <property type="protein sequence ID" value="KAJ4313640.1"/>
    <property type="molecule type" value="Genomic_DNA"/>
</dbReference>
<feature type="transmembrane region" description="Helical" evidence="2">
    <location>
        <begin position="168"/>
        <end position="190"/>
    </location>
</feature>
<proteinExistence type="predicted"/>
<dbReference type="AlphaFoldDB" id="A0A9W8W6H1"/>
<gene>
    <name evidence="3" type="ORF">N0V84_009299</name>
</gene>
<reference evidence="3" key="1">
    <citation type="submission" date="2022-10" db="EMBL/GenBank/DDBJ databases">
        <title>Tapping the CABI collections for fungal endophytes: first genome assemblies for Collariella, Neodidymelliopsis, Ascochyta clinopodiicola, Didymella pomorum, Didymosphaeria variabile, Neocosmospora piperis and Neocucurbitaria cava.</title>
        <authorList>
            <person name="Hill R."/>
        </authorList>
    </citation>
    <scope>NUCLEOTIDE SEQUENCE</scope>
    <source>
        <strain evidence="3">IMI 366586</strain>
    </source>
</reference>
<feature type="transmembrane region" description="Helical" evidence="2">
    <location>
        <begin position="345"/>
        <end position="370"/>
    </location>
</feature>
<evidence type="ECO:0000256" key="1">
    <source>
        <dbReference type="SAM" id="MobiDB-lite"/>
    </source>
</evidence>
<feature type="transmembrane region" description="Helical" evidence="2">
    <location>
        <begin position="96"/>
        <end position="116"/>
    </location>
</feature>